<dbReference type="EMBL" id="CP011097">
    <property type="protein sequence ID" value="AJZ76232.1"/>
    <property type="molecule type" value="Genomic_DNA"/>
</dbReference>
<proteinExistence type="predicted"/>
<name>A0A3G1B3K3_9ARCH</name>
<keyword evidence="2" id="KW-1185">Reference proteome</keyword>
<protein>
    <submittedName>
        <fullName evidence="1">Uncharacterized protein</fullName>
    </submittedName>
</protein>
<dbReference type="GeneID" id="24874401"/>
<organism evidence="1 2">
    <name type="scientific">Candidatus Nitrosotenuis cloacae</name>
    <dbReference type="NCBI Taxonomy" id="1603555"/>
    <lineage>
        <taxon>Archaea</taxon>
        <taxon>Nitrososphaerota</taxon>
        <taxon>Candidatus Nitrosotenuis</taxon>
    </lineage>
</organism>
<dbReference type="Proteomes" id="UP000266745">
    <property type="component" value="Chromosome"/>
</dbReference>
<gene>
    <name evidence="1" type="ORF">SU86_007500</name>
</gene>
<sequence length="97" mass="11184">MQIQPKKQTWKRLTIVIDEQVESKLREIQGHLICSENQNYSLSKVANMVLLAGLVASNRLSTFEWNMVKSVPKGKKLQIDERVPREYAANLKTMEVI</sequence>
<dbReference type="STRING" id="1603555.SU86_007500"/>
<dbReference type="KEGG" id="tah:SU86_007500"/>
<dbReference type="AlphaFoldDB" id="A0A3G1B3K3"/>
<reference evidence="1 2" key="1">
    <citation type="journal article" date="2016" name="Sci. Rep.">
        <title>A novel ammonia-oxidizing archaeon from wastewater treatment plant: Its enrichment, physiological and genomic characteristics.</title>
        <authorList>
            <person name="Li Y."/>
            <person name="Ding K."/>
            <person name="Wen X."/>
            <person name="Zhang B."/>
            <person name="Shen B."/>
            <person name="Yang Y."/>
        </authorList>
    </citation>
    <scope>NUCLEOTIDE SEQUENCE [LARGE SCALE GENOMIC DNA]</scope>
    <source>
        <strain evidence="1 2">SAT1</strain>
    </source>
</reference>
<evidence type="ECO:0000313" key="2">
    <source>
        <dbReference type="Proteomes" id="UP000266745"/>
    </source>
</evidence>
<accession>A0A3G1B3K3</accession>
<evidence type="ECO:0000313" key="1">
    <source>
        <dbReference type="EMBL" id="AJZ76232.1"/>
    </source>
</evidence>
<dbReference type="RefSeq" id="WP_048186921.1">
    <property type="nucleotide sequence ID" value="NZ_CP011097.1"/>
</dbReference>